<evidence type="ECO:0000313" key="1">
    <source>
        <dbReference type="EMBL" id="CAD7395455.1"/>
    </source>
</evidence>
<gene>
    <name evidence="1" type="ORF">TCEB3V08_LOCUS3141</name>
</gene>
<protein>
    <submittedName>
        <fullName evidence="1">Uncharacterized protein</fullName>
    </submittedName>
</protein>
<organism evidence="1">
    <name type="scientific">Timema cristinae</name>
    <name type="common">Walking stick</name>
    <dbReference type="NCBI Taxonomy" id="61476"/>
    <lineage>
        <taxon>Eukaryota</taxon>
        <taxon>Metazoa</taxon>
        <taxon>Ecdysozoa</taxon>
        <taxon>Arthropoda</taxon>
        <taxon>Hexapoda</taxon>
        <taxon>Insecta</taxon>
        <taxon>Pterygota</taxon>
        <taxon>Neoptera</taxon>
        <taxon>Polyneoptera</taxon>
        <taxon>Phasmatodea</taxon>
        <taxon>Timematodea</taxon>
        <taxon>Timematoidea</taxon>
        <taxon>Timematidae</taxon>
        <taxon>Timema</taxon>
    </lineage>
</organism>
<accession>A0A7R9CGK9</accession>
<dbReference type="AlphaFoldDB" id="A0A7R9CGK9"/>
<sequence>MLPERQVDGNSLVRDLVALVGDGLGWIKLIIFVSSYQNVTNRKKDHRLDEIAQAEHTDRITHMRRNSSRAAAFLAGAFMLKLGSAERKNIDKTLELS</sequence>
<proteinExistence type="predicted"/>
<reference evidence="1" key="1">
    <citation type="submission" date="2020-11" db="EMBL/GenBank/DDBJ databases">
        <authorList>
            <person name="Tran Van P."/>
        </authorList>
    </citation>
    <scope>NUCLEOTIDE SEQUENCE</scope>
</reference>
<name>A0A7R9CGK9_TIMCR</name>
<dbReference type="EMBL" id="OC317203">
    <property type="protein sequence ID" value="CAD7395455.1"/>
    <property type="molecule type" value="Genomic_DNA"/>
</dbReference>